<dbReference type="Pfam" id="PF00443">
    <property type="entry name" value="UCH"/>
    <property type="match status" value="1"/>
</dbReference>
<evidence type="ECO:0000259" key="7">
    <source>
        <dbReference type="PROSITE" id="PS50271"/>
    </source>
</evidence>
<feature type="compositionally biased region" description="Low complexity" evidence="5">
    <location>
        <begin position="120"/>
        <end position="130"/>
    </location>
</feature>
<dbReference type="InterPro" id="IPR013083">
    <property type="entry name" value="Znf_RING/FYVE/PHD"/>
</dbReference>
<accession>A0ABN9WGU6</accession>
<comment type="caution">
    <text evidence="8">The sequence shown here is derived from an EMBL/GenBank/DDBJ whole genome shotgun (WGS) entry which is preliminary data.</text>
</comment>
<keyword evidence="3" id="KW-0862">Zinc</keyword>
<evidence type="ECO:0000256" key="1">
    <source>
        <dbReference type="ARBA" id="ARBA00022723"/>
    </source>
</evidence>
<gene>
    <name evidence="8" type="ORF">PCOR1329_LOCUS66404</name>
</gene>
<dbReference type="InterPro" id="IPR001394">
    <property type="entry name" value="Peptidase_C19_UCH"/>
</dbReference>
<dbReference type="Proteomes" id="UP001189429">
    <property type="component" value="Unassembled WGS sequence"/>
</dbReference>
<feature type="region of interest" description="Disordered" evidence="5">
    <location>
        <begin position="1"/>
        <end position="43"/>
    </location>
</feature>
<keyword evidence="2 4" id="KW-0863">Zinc-finger</keyword>
<dbReference type="SMART" id="SM00290">
    <property type="entry name" value="ZnF_UBP"/>
    <property type="match status" value="1"/>
</dbReference>
<protein>
    <submittedName>
        <fullName evidence="8">Uncharacterized protein</fullName>
    </submittedName>
</protein>
<feature type="domain" description="USP" evidence="6">
    <location>
        <begin position="462"/>
        <end position="547"/>
    </location>
</feature>
<organism evidence="8 9">
    <name type="scientific">Prorocentrum cordatum</name>
    <dbReference type="NCBI Taxonomy" id="2364126"/>
    <lineage>
        <taxon>Eukaryota</taxon>
        <taxon>Sar</taxon>
        <taxon>Alveolata</taxon>
        <taxon>Dinophyceae</taxon>
        <taxon>Prorocentrales</taxon>
        <taxon>Prorocentraceae</taxon>
        <taxon>Prorocentrum</taxon>
    </lineage>
</organism>
<name>A0ABN9WGU6_9DINO</name>
<feature type="non-terminal residue" evidence="8">
    <location>
        <position position="547"/>
    </location>
</feature>
<feature type="region of interest" description="Disordered" evidence="5">
    <location>
        <begin position="104"/>
        <end position="130"/>
    </location>
</feature>
<dbReference type="Gene3D" id="3.30.40.10">
    <property type="entry name" value="Zinc/RING finger domain, C3HC4 (zinc finger)"/>
    <property type="match status" value="1"/>
</dbReference>
<feature type="domain" description="UBP-type" evidence="7">
    <location>
        <begin position="340"/>
        <end position="437"/>
    </location>
</feature>
<dbReference type="SUPFAM" id="SSF54001">
    <property type="entry name" value="Cysteine proteinases"/>
    <property type="match status" value="1"/>
</dbReference>
<dbReference type="InterPro" id="IPR028889">
    <property type="entry name" value="USP"/>
</dbReference>
<dbReference type="EMBL" id="CAUYUJ010018550">
    <property type="protein sequence ID" value="CAK0884454.1"/>
    <property type="molecule type" value="Genomic_DNA"/>
</dbReference>
<sequence length="547" mass="60176">MLHGGPEESRIGFQKGREPAGARRHDGPSPSGTQPGASACGPCSVFRSVPSESRRCAAPPCGGVAVAAAAAGRGGDYPARLARRQRLGRAALRLLLAAGLGPGVARRSRPAKRSGTPWLGGARHAPPGRGAEMAEAKKAKTGQEAYYKVIDGNKYDRALLENAEEFAADGQIGYPEAKQLWQDAQDGKGVTDIERATLEYALKTYKFTPKAKNFLTTYLAAGQSKSYYKVVDGVRYDRELLESAEKAAADGQVSLPEAKELLASAADGKGVTETEKATLSFALKKLKFTDKARQFMEDSLRDVKTVTPRHRPPRAEEAEEQLPRSKEEARRARADVAQRTDCPYLGTINRHVLDFDFEKLCCVSLSGENVYVDLVDGKYFQGRGKETHAYRHALEKGHYVWMNVVDGKVFCIPDGYEVVDKSLEDIKFNLHPLFDEEEILQTSTKVRYAKALDGTDYIPGCIGLNNICSSDYQNVVVQCLCQVIPLRNMLLGYLAPKEKKADPVLSSLADLMRKMYNPRNFKGLVSPHEFYQAIGRATGKKFYAKQQ</sequence>
<keyword evidence="1" id="KW-0479">Metal-binding</keyword>
<feature type="compositionally biased region" description="Basic and acidic residues" evidence="5">
    <location>
        <begin position="1"/>
        <end position="27"/>
    </location>
</feature>
<evidence type="ECO:0000313" key="8">
    <source>
        <dbReference type="EMBL" id="CAK0884454.1"/>
    </source>
</evidence>
<dbReference type="Gene3D" id="3.90.70.10">
    <property type="entry name" value="Cysteine proteinases"/>
    <property type="match status" value="1"/>
</dbReference>
<dbReference type="SUPFAM" id="SSF57850">
    <property type="entry name" value="RING/U-box"/>
    <property type="match status" value="1"/>
</dbReference>
<dbReference type="PROSITE" id="PS50235">
    <property type="entry name" value="USP_3"/>
    <property type="match status" value="1"/>
</dbReference>
<evidence type="ECO:0000259" key="6">
    <source>
        <dbReference type="PROSITE" id="PS50235"/>
    </source>
</evidence>
<dbReference type="InterPro" id="IPR038765">
    <property type="entry name" value="Papain-like_cys_pep_sf"/>
</dbReference>
<dbReference type="Pfam" id="PF02148">
    <property type="entry name" value="zf-UBP"/>
    <property type="match status" value="1"/>
</dbReference>
<reference evidence="8" key="1">
    <citation type="submission" date="2023-10" db="EMBL/GenBank/DDBJ databases">
        <authorList>
            <person name="Chen Y."/>
            <person name="Shah S."/>
            <person name="Dougan E. K."/>
            <person name="Thang M."/>
            <person name="Chan C."/>
        </authorList>
    </citation>
    <scope>NUCLEOTIDE SEQUENCE [LARGE SCALE GENOMIC DNA]</scope>
</reference>
<dbReference type="InterPro" id="IPR001607">
    <property type="entry name" value="Znf_UBP"/>
</dbReference>
<evidence type="ECO:0000256" key="3">
    <source>
        <dbReference type="ARBA" id="ARBA00022833"/>
    </source>
</evidence>
<feature type="compositionally biased region" description="Basic and acidic residues" evidence="5">
    <location>
        <begin position="313"/>
        <end position="331"/>
    </location>
</feature>
<feature type="region of interest" description="Disordered" evidence="5">
    <location>
        <begin position="304"/>
        <end position="331"/>
    </location>
</feature>
<proteinExistence type="predicted"/>
<evidence type="ECO:0000313" key="9">
    <source>
        <dbReference type="Proteomes" id="UP001189429"/>
    </source>
</evidence>
<dbReference type="PROSITE" id="PS50271">
    <property type="entry name" value="ZF_UBP"/>
    <property type="match status" value="1"/>
</dbReference>
<evidence type="ECO:0000256" key="4">
    <source>
        <dbReference type="PROSITE-ProRule" id="PRU00502"/>
    </source>
</evidence>
<evidence type="ECO:0000256" key="2">
    <source>
        <dbReference type="ARBA" id="ARBA00022771"/>
    </source>
</evidence>
<keyword evidence="9" id="KW-1185">Reference proteome</keyword>
<evidence type="ECO:0000256" key="5">
    <source>
        <dbReference type="SAM" id="MobiDB-lite"/>
    </source>
</evidence>